<dbReference type="EMBL" id="CMVM020000177">
    <property type="status" value="NOT_ANNOTATED_CDS"/>
    <property type="molecule type" value="Genomic_DNA"/>
</dbReference>
<sequence length="76" mass="9060">MVVCSEELLKFSQDDKEDAILKPHRYRSFKNRLERIALLFTDNCFLIFDGGYIYLDIEFVSASEFRLHLHQEARAF</sequence>
<dbReference type="AlphaFoldDB" id="A0A8R1TYA8"/>
<proteinExistence type="predicted"/>
<name>A0A8R1TYA8_ONCVO</name>
<evidence type="ECO:0000313" key="1">
    <source>
        <dbReference type="EnsemblMetazoa" id="OVOC6529.1"/>
    </source>
</evidence>
<reference evidence="2" key="1">
    <citation type="submission" date="2013-10" db="EMBL/GenBank/DDBJ databases">
        <title>Genome sequencing of Onchocerca volvulus.</title>
        <authorList>
            <person name="Cotton J."/>
            <person name="Tsai J."/>
            <person name="Stanley E."/>
            <person name="Tracey A."/>
            <person name="Holroyd N."/>
            <person name="Lustigman S."/>
            <person name="Berriman M."/>
        </authorList>
    </citation>
    <scope>NUCLEOTIDE SEQUENCE</scope>
</reference>
<accession>A0A8R1TYA8</accession>
<dbReference type="Proteomes" id="UP000024404">
    <property type="component" value="Unassembled WGS sequence"/>
</dbReference>
<reference evidence="1" key="2">
    <citation type="submission" date="2022-06" db="UniProtKB">
        <authorList>
            <consortium name="EnsemblMetazoa"/>
        </authorList>
    </citation>
    <scope>IDENTIFICATION</scope>
</reference>
<evidence type="ECO:0000313" key="2">
    <source>
        <dbReference type="Proteomes" id="UP000024404"/>
    </source>
</evidence>
<protein>
    <submittedName>
        <fullName evidence="1">Uncharacterized protein</fullName>
    </submittedName>
</protein>
<dbReference type="EnsemblMetazoa" id="OVOC6529.1">
    <property type="protein sequence ID" value="OVOC6529.1"/>
    <property type="gene ID" value="WBGene00243338"/>
</dbReference>
<keyword evidence="2" id="KW-1185">Reference proteome</keyword>
<organism evidence="1 2">
    <name type="scientific">Onchocerca volvulus</name>
    <dbReference type="NCBI Taxonomy" id="6282"/>
    <lineage>
        <taxon>Eukaryota</taxon>
        <taxon>Metazoa</taxon>
        <taxon>Ecdysozoa</taxon>
        <taxon>Nematoda</taxon>
        <taxon>Chromadorea</taxon>
        <taxon>Rhabditida</taxon>
        <taxon>Spirurina</taxon>
        <taxon>Spiruromorpha</taxon>
        <taxon>Filarioidea</taxon>
        <taxon>Onchocercidae</taxon>
        <taxon>Onchocerca</taxon>
    </lineage>
</organism>